<gene>
    <name evidence="2" type="ORF">Clopa_2846</name>
</gene>
<feature type="transmembrane region" description="Helical" evidence="1">
    <location>
        <begin position="20"/>
        <end position="41"/>
    </location>
</feature>
<proteinExistence type="predicted"/>
<dbReference type="STRING" id="86416.Clopa_2846"/>
<dbReference type="PATRIC" id="fig|86416.3.peg.2832"/>
<dbReference type="KEGG" id="cpas:Clopa_2846"/>
<keyword evidence="1" id="KW-0472">Membrane</keyword>
<sequence length="153" mass="18208">MEYNFLPYWYKEKYNNKKKYFVNIIAVFFIIISFISIYRFINIYNKTSVLEDSIKNGYYASSAESKNNSVNNNVTLENFKNFFEYVDKKLKFENINTENKIVNASIVLSDKKEYEDAVKYIEDNSSFKIIRLSPPQKEADNIFKFQISVEVNK</sequence>
<keyword evidence="1" id="KW-1133">Transmembrane helix</keyword>
<dbReference type="EMBL" id="CP003261">
    <property type="protein sequence ID" value="AGK97684.1"/>
    <property type="molecule type" value="Genomic_DNA"/>
</dbReference>
<name>R4KAZ0_CLOPA</name>
<dbReference type="RefSeq" id="WP_015615978.1">
    <property type="nucleotide sequence ID" value="NC_021182.1"/>
</dbReference>
<dbReference type="eggNOG" id="ENOG503283H">
    <property type="taxonomic scope" value="Bacteria"/>
</dbReference>
<dbReference type="HOGENOM" id="CLU_1701198_0_0_9"/>
<dbReference type="Proteomes" id="UP000013523">
    <property type="component" value="Chromosome"/>
</dbReference>
<keyword evidence="3" id="KW-1185">Reference proteome</keyword>
<keyword evidence="1" id="KW-0812">Transmembrane</keyword>
<evidence type="ECO:0000313" key="2">
    <source>
        <dbReference type="EMBL" id="AGK97684.1"/>
    </source>
</evidence>
<evidence type="ECO:0000313" key="3">
    <source>
        <dbReference type="Proteomes" id="UP000013523"/>
    </source>
</evidence>
<protein>
    <submittedName>
        <fullName evidence="2">Uncharacterized protein</fullName>
    </submittedName>
</protein>
<dbReference type="AlphaFoldDB" id="R4KAZ0"/>
<dbReference type="OrthoDB" id="9998209at2"/>
<evidence type="ECO:0000256" key="1">
    <source>
        <dbReference type="SAM" id="Phobius"/>
    </source>
</evidence>
<organism evidence="2 3">
    <name type="scientific">Clostridium pasteurianum BC1</name>
    <dbReference type="NCBI Taxonomy" id="86416"/>
    <lineage>
        <taxon>Bacteria</taxon>
        <taxon>Bacillati</taxon>
        <taxon>Bacillota</taxon>
        <taxon>Clostridia</taxon>
        <taxon>Eubacteriales</taxon>
        <taxon>Clostridiaceae</taxon>
        <taxon>Clostridium</taxon>
    </lineage>
</organism>
<accession>R4KAZ0</accession>
<reference evidence="2 3" key="1">
    <citation type="submission" date="2012-01" db="EMBL/GenBank/DDBJ databases">
        <title>Complete sequence of chromosome of Clostridium pasteurianum BC1.</title>
        <authorList>
            <consortium name="US DOE Joint Genome Institute"/>
            <person name="Lucas S."/>
            <person name="Han J."/>
            <person name="Lapidus A."/>
            <person name="Cheng J.-F."/>
            <person name="Goodwin L."/>
            <person name="Pitluck S."/>
            <person name="Peters L."/>
            <person name="Mikhailova N."/>
            <person name="Teshima H."/>
            <person name="Detter J.C."/>
            <person name="Han C."/>
            <person name="Tapia R."/>
            <person name="Land M."/>
            <person name="Hauser L."/>
            <person name="Kyrpides N."/>
            <person name="Ivanova N."/>
            <person name="Pagani I."/>
            <person name="Dunn J."/>
            <person name="Taghavi S."/>
            <person name="Francis A."/>
            <person name="van der Lelie D."/>
            <person name="Woyke T."/>
        </authorList>
    </citation>
    <scope>NUCLEOTIDE SEQUENCE [LARGE SCALE GENOMIC DNA]</scope>
    <source>
        <strain evidence="2 3">BC1</strain>
    </source>
</reference>